<dbReference type="InterPro" id="IPR017039">
    <property type="entry name" value="Virul_fac_BrkB"/>
</dbReference>
<evidence type="ECO:0000256" key="6">
    <source>
        <dbReference type="SAM" id="Phobius"/>
    </source>
</evidence>
<evidence type="ECO:0000256" key="5">
    <source>
        <dbReference type="ARBA" id="ARBA00023136"/>
    </source>
</evidence>
<dbReference type="GO" id="GO:0005886">
    <property type="term" value="C:plasma membrane"/>
    <property type="evidence" value="ECO:0007669"/>
    <property type="project" value="UniProtKB-SubCell"/>
</dbReference>
<dbReference type="Proteomes" id="UP000239736">
    <property type="component" value="Unassembled WGS sequence"/>
</dbReference>
<dbReference type="AlphaFoldDB" id="A0A2S5JI28"/>
<gene>
    <name evidence="7" type="ORF">LV82_01219</name>
</gene>
<dbReference type="PANTHER" id="PTHR30213:SF0">
    <property type="entry name" value="UPF0761 MEMBRANE PROTEIN YIHY"/>
    <property type="match status" value="1"/>
</dbReference>
<comment type="subcellular location">
    <subcellularLocation>
        <location evidence="1">Cell membrane</location>
        <topology evidence="1">Multi-pass membrane protein</topology>
    </subcellularLocation>
</comment>
<dbReference type="PIRSF" id="PIRSF035875">
    <property type="entry name" value="RNase_BN"/>
    <property type="match status" value="1"/>
</dbReference>
<feature type="transmembrane region" description="Helical" evidence="6">
    <location>
        <begin position="176"/>
        <end position="196"/>
    </location>
</feature>
<evidence type="ECO:0000313" key="8">
    <source>
        <dbReference type="Proteomes" id="UP000239736"/>
    </source>
</evidence>
<evidence type="ECO:0000256" key="1">
    <source>
        <dbReference type="ARBA" id="ARBA00004651"/>
    </source>
</evidence>
<evidence type="ECO:0000256" key="4">
    <source>
        <dbReference type="ARBA" id="ARBA00022989"/>
    </source>
</evidence>
<keyword evidence="3 6" id="KW-0812">Transmembrane</keyword>
<proteinExistence type="predicted"/>
<keyword evidence="4 6" id="KW-1133">Transmembrane helix</keyword>
<dbReference type="OrthoDB" id="9781030at2"/>
<sequence>MSRPREIWAFTRAVIDTMSAKRIPLIASGVAFHAMFALFPALTALITLWGIFADPAIVRAQIEAFDAVMPPDIRNLVTDQLTSIAASRPQTLGWAGLASVLLSIWSARAGTAALIQGLNAIHEVPDRSMLNHYRATIGLTAALVAIAIVVLAAVVALPVVLAFLPLGPLAEIVLQTLRWVVLAAIMIGGAGIVYRIGPNRDDQDMSWLSPGAIIAVLAWLVVSAAFSIYLGRFGSYNQTYGTLGAVIALMMWLYLSALLLLLGAAINMQIRANRRTGAGTPTTTGKEIQT</sequence>
<dbReference type="NCBIfam" id="TIGR00765">
    <property type="entry name" value="yihY_not_rbn"/>
    <property type="match status" value="1"/>
</dbReference>
<dbReference type="Pfam" id="PF03631">
    <property type="entry name" value="Virul_fac_BrkB"/>
    <property type="match status" value="1"/>
</dbReference>
<feature type="transmembrane region" description="Helical" evidence="6">
    <location>
        <begin position="25"/>
        <end position="52"/>
    </location>
</feature>
<name>A0A2S5JI28_9RHOB</name>
<feature type="transmembrane region" description="Helical" evidence="6">
    <location>
        <begin position="136"/>
        <end position="164"/>
    </location>
</feature>
<dbReference type="RefSeq" id="WP_146065132.1">
    <property type="nucleotide sequence ID" value="NZ_PRDS01000003.1"/>
</dbReference>
<accession>A0A2S5JI28</accession>
<keyword evidence="8" id="KW-1185">Reference proteome</keyword>
<evidence type="ECO:0000256" key="3">
    <source>
        <dbReference type="ARBA" id="ARBA00022692"/>
    </source>
</evidence>
<comment type="caution">
    <text evidence="7">The sequence shown here is derived from an EMBL/GenBank/DDBJ whole genome shotgun (WGS) entry which is preliminary data.</text>
</comment>
<organism evidence="7 8">
    <name type="scientific">Albidovulum inexpectatum</name>
    <dbReference type="NCBI Taxonomy" id="196587"/>
    <lineage>
        <taxon>Bacteria</taxon>
        <taxon>Pseudomonadati</taxon>
        <taxon>Pseudomonadota</taxon>
        <taxon>Alphaproteobacteria</taxon>
        <taxon>Rhodobacterales</taxon>
        <taxon>Paracoccaceae</taxon>
        <taxon>Albidovulum</taxon>
    </lineage>
</organism>
<protein>
    <submittedName>
        <fullName evidence="7">Membrane protein</fullName>
    </submittedName>
</protein>
<dbReference type="EMBL" id="PRDS01000003">
    <property type="protein sequence ID" value="PPB81177.1"/>
    <property type="molecule type" value="Genomic_DNA"/>
</dbReference>
<dbReference type="PANTHER" id="PTHR30213">
    <property type="entry name" value="INNER MEMBRANE PROTEIN YHJD"/>
    <property type="match status" value="1"/>
</dbReference>
<keyword evidence="2" id="KW-1003">Cell membrane</keyword>
<keyword evidence="5 6" id="KW-0472">Membrane</keyword>
<reference evidence="7 8" key="1">
    <citation type="submission" date="2018-01" db="EMBL/GenBank/DDBJ databases">
        <title>Genomic Encyclopedia of Archaeal and Bacterial Type Strains, Phase II (KMG-II): from individual species to whole genera.</title>
        <authorList>
            <person name="Goeker M."/>
        </authorList>
    </citation>
    <scope>NUCLEOTIDE SEQUENCE [LARGE SCALE GENOMIC DNA]</scope>
    <source>
        <strain evidence="7 8">DSM 12048</strain>
    </source>
</reference>
<evidence type="ECO:0000256" key="2">
    <source>
        <dbReference type="ARBA" id="ARBA00022475"/>
    </source>
</evidence>
<feature type="transmembrane region" description="Helical" evidence="6">
    <location>
        <begin position="208"/>
        <end position="230"/>
    </location>
</feature>
<feature type="transmembrane region" description="Helical" evidence="6">
    <location>
        <begin position="242"/>
        <end position="266"/>
    </location>
</feature>
<evidence type="ECO:0000313" key="7">
    <source>
        <dbReference type="EMBL" id="PPB81177.1"/>
    </source>
</evidence>